<reference evidence="2" key="2">
    <citation type="journal article" date="2021" name="Genome Biol. Evol.">
        <title>Developing a high-quality reference genome for a parasitic bivalve with doubly uniparental inheritance (Bivalvia: Unionida).</title>
        <authorList>
            <person name="Smith C.H."/>
        </authorList>
    </citation>
    <scope>NUCLEOTIDE SEQUENCE</scope>
    <source>
        <strain evidence="2">CHS0354</strain>
        <tissue evidence="2">Mantle</tissue>
    </source>
</reference>
<feature type="compositionally biased region" description="Basic and acidic residues" evidence="1">
    <location>
        <begin position="1"/>
        <end position="12"/>
    </location>
</feature>
<protein>
    <submittedName>
        <fullName evidence="2">Uncharacterized protein</fullName>
    </submittedName>
</protein>
<organism evidence="2 3">
    <name type="scientific">Potamilus streckersoni</name>
    <dbReference type="NCBI Taxonomy" id="2493646"/>
    <lineage>
        <taxon>Eukaryota</taxon>
        <taxon>Metazoa</taxon>
        <taxon>Spiralia</taxon>
        <taxon>Lophotrochozoa</taxon>
        <taxon>Mollusca</taxon>
        <taxon>Bivalvia</taxon>
        <taxon>Autobranchia</taxon>
        <taxon>Heteroconchia</taxon>
        <taxon>Palaeoheterodonta</taxon>
        <taxon>Unionida</taxon>
        <taxon>Unionoidea</taxon>
        <taxon>Unionidae</taxon>
        <taxon>Ambleminae</taxon>
        <taxon>Lampsilini</taxon>
        <taxon>Potamilus</taxon>
    </lineage>
</organism>
<evidence type="ECO:0000313" key="2">
    <source>
        <dbReference type="EMBL" id="KAK3585977.1"/>
    </source>
</evidence>
<dbReference type="Proteomes" id="UP001195483">
    <property type="component" value="Unassembled WGS sequence"/>
</dbReference>
<dbReference type="AlphaFoldDB" id="A0AAE0VQZ0"/>
<feature type="compositionally biased region" description="Polar residues" evidence="1">
    <location>
        <begin position="38"/>
        <end position="59"/>
    </location>
</feature>
<evidence type="ECO:0000256" key="1">
    <source>
        <dbReference type="SAM" id="MobiDB-lite"/>
    </source>
</evidence>
<feature type="region of interest" description="Disordered" evidence="1">
    <location>
        <begin position="1"/>
        <end position="59"/>
    </location>
</feature>
<name>A0AAE0VQZ0_9BIVA</name>
<sequence length="73" mass="8477">MLQNLQREKTDFQNEESAEDTNSIDVKNIRARTKNLTRNKQQPRNEMGQASPSGIANQPYRTCKIITPFKIIR</sequence>
<gene>
    <name evidence="2" type="ORF">CHS0354_038529</name>
</gene>
<dbReference type="EMBL" id="JAEAOA010002240">
    <property type="protein sequence ID" value="KAK3585977.1"/>
    <property type="molecule type" value="Genomic_DNA"/>
</dbReference>
<evidence type="ECO:0000313" key="3">
    <source>
        <dbReference type="Proteomes" id="UP001195483"/>
    </source>
</evidence>
<comment type="caution">
    <text evidence="2">The sequence shown here is derived from an EMBL/GenBank/DDBJ whole genome shotgun (WGS) entry which is preliminary data.</text>
</comment>
<reference evidence="2" key="3">
    <citation type="submission" date="2023-05" db="EMBL/GenBank/DDBJ databases">
        <authorList>
            <person name="Smith C.H."/>
        </authorList>
    </citation>
    <scope>NUCLEOTIDE SEQUENCE</scope>
    <source>
        <strain evidence="2">CHS0354</strain>
        <tissue evidence="2">Mantle</tissue>
    </source>
</reference>
<keyword evidence="3" id="KW-1185">Reference proteome</keyword>
<accession>A0AAE0VQZ0</accession>
<proteinExistence type="predicted"/>
<reference evidence="2" key="1">
    <citation type="journal article" date="2021" name="Genome Biol. Evol.">
        <title>A High-Quality Reference Genome for a Parasitic Bivalve with Doubly Uniparental Inheritance (Bivalvia: Unionida).</title>
        <authorList>
            <person name="Smith C.H."/>
        </authorList>
    </citation>
    <scope>NUCLEOTIDE SEQUENCE</scope>
    <source>
        <strain evidence="2">CHS0354</strain>
    </source>
</reference>